<evidence type="ECO:0000256" key="1">
    <source>
        <dbReference type="SAM" id="MobiDB-lite"/>
    </source>
</evidence>
<dbReference type="EnsemblMetazoa" id="CapteT217793">
    <property type="protein sequence ID" value="CapteP217793"/>
    <property type="gene ID" value="CapteG217793"/>
</dbReference>
<gene>
    <name evidence="2" type="ORF">CAPTEDRAFT_211349</name>
    <name evidence="3" type="ORF">CAPTEDRAFT_217793</name>
</gene>
<dbReference type="AlphaFoldDB" id="R7TFI1"/>
<dbReference type="Proteomes" id="UP000014760">
    <property type="component" value="Unassembled WGS sequence"/>
</dbReference>
<organism evidence="2">
    <name type="scientific">Capitella teleta</name>
    <name type="common">Polychaete worm</name>
    <dbReference type="NCBI Taxonomy" id="283909"/>
    <lineage>
        <taxon>Eukaryota</taxon>
        <taxon>Metazoa</taxon>
        <taxon>Spiralia</taxon>
        <taxon>Lophotrochozoa</taxon>
        <taxon>Annelida</taxon>
        <taxon>Polychaeta</taxon>
        <taxon>Sedentaria</taxon>
        <taxon>Scolecida</taxon>
        <taxon>Capitellidae</taxon>
        <taxon>Capitella</taxon>
    </lineage>
</organism>
<dbReference type="EMBL" id="AMQN01013284">
    <property type="status" value="NOT_ANNOTATED_CDS"/>
    <property type="molecule type" value="Genomic_DNA"/>
</dbReference>
<reference evidence="5" key="1">
    <citation type="submission" date="2012-12" db="EMBL/GenBank/DDBJ databases">
        <authorList>
            <person name="Hellsten U."/>
            <person name="Grimwood J."/>
            <person name="Chapman J.A."/>
            <person name="Shapiro H."/>
            <person name="Aerts A."/>
            <person name="Otillar R.P."/>
            <person name="Terry A.Y."/>
            <person name="Boore J.L."/>
            <person name="Simakov O."/>
            <person name="Marletaz F."/>
            <person name="Cho S.-J."/>
            <person name="Edsinger-Gonzales E."/>
            <person name="Havlak P."/>
            <person name="Kuo D.-H."/>
            <person name="Larsson T."/>
            <person name="Lv J."/>
            <person name="Arendt D."/>
            <person name="Savage R."/>
            <person name="Osoegawa K."/>
            <person name="de Jong P."/>
            <person name="Lindberg D.R."/>
            <person name="Seaver E.C."/>
            <person name="Weisblat D.A."/>
            <person name="Putnam N.H."/>
            <person name="Grigoriev I.V."/>
            <person name="Rokhsar D.S."/>
        </authorList>
    </citation>
    <scope>NUCLEOTIDE SEQUENCE</scope>
    <source>
        <strain evidence="5">I ESC-2004</strain>
    </source>
</reference>
<dbReference type="EMBL" id="KB310096">
    <property type="protein sequence ID" value="ELT92504.1"/>
    <property type="molecule type" value="Genomic_DNA"/>
</dbReference>
<feature type="region of interest" description="Disordered" evidence="1">
    <location>
        <begin position="359"/>
        <end position="395"/>
    </location>
</feature>
<feature type="region of interest" description="Disordered" evidence="1">
    <location>
        <begin position="128"/>
        <end position="149"/>
    </location>
</feature>
<dbReference type="EMBL" id="KB296512">
    <property type="protein sequence ID" value="ELU11693.1"/>
    <property type="molecule type" value="Genomic_DNA"/>
</dbReference>
<dbReference type="OrthoDB" id="6080610at2759"/>
<feature type="region of interest" description="Disordered" evidence="1">
    <location>
        <begin position="1"/>
        <end position="23"/>
    </location>
</feature>
<reference evidence="2 5" key="2">
    <citation type="journal article" date="2013" name="Nature">
        <title>Insights into bilaterian evolution from three spiralian genomes.</title>
        <authorList>
            <person name="Simakov O."/>
            <person name="Marletaz F."/>
            <person name="Cho S.J."/>
            <person name="Edsinger-Gonzales E."/>
            <person name="Havlak P."/>
            <person name="Hellsten U."/>
            <person name="Kuo D.H."/>
            <person name="Larsson T."/>
            <person name="Lv J."/>
            <person name="Arendt D."/>
            <person name="Savage R."/>
            <person name="Osoegawa K."/>
            <person name="de Jong P."/>
            <person name="Grimwood J."/>
            <person name="Chapman J.A."/>
            <person name="Shapiro H."/>
            <person name="Aerts A."/>
            <person name="Otillar R.P."/>
            <person name="Terry A.Y."/>
            <person name="Boore J.L."/>
            <person name="Grigoriev I.V."/>
            <person name="Lindberg D.R."/>
            <person name="Seaver E.C."/>
            <person name="Weisblat D.A."/>
            <person name="Putnam N.H."/>
            <person name="Rokhsar D.S."/>
        </authorList>
    </citation>
    <scope>NUCLEOTIDE SEQUENCE</scope>
    <source>
        <strain evidence="2 5">I ESC-2004</strain>
    </source>
</reference>
<dbReference type="EMBL" id="AMQN01019988">
    <property type="status" value="NOT_ANNOTATED_CDS"/>
    <property type="molecule type" value="Genomic_DNA"/>
</dbReference>
<dbReference type="EnsemblMetazoa" id="CapteT211349">
    <property type="protein sequence ID" value="CapteP211349"/>
    <property type="gene ID" value="CapteG211349"/>
</dbReference>
<protein>
    <submittedName>
        <fullName evidence="2 4">Uncharacterized protein</fullName>
    </submittedName>
</protein>
<feature type="compositionally biased region" description="Basic and acidic residues" evidence="1">
    <location>
        <begin position="379"/>
        <end position="395"/>
    </location>
</feature>
<feature type="region of interest" description="Disordered" evidence="1">
    <location>
        <begin position="292"/>
        <end position="340"/>
    </location>
</feature>
<proteinExistence type="predicted"/>
<feature type="compositionally biased region" description="Polar residues" evidence="1">
    <location>
        <begin position="128"/>
        <end position="137"/>
    </location>
</feature>
<feature type="compositionally biased region" description="Basic residues" evidence="1">
    <location>
        <begin position="359"/>
        <end position="370"/>
    </location>
</feature>
<dbReference type="HOGENOM" id="CLU_647672_0_0_1"/>
<evidence type="ECO:0000313" key="3">
    <source>
        <dbReference type="EMBL" id="ELU11693.1"/>
    </source>
</evidence>
<accession>R7TFI1</accession>
<evidence type="ECO:0000313" key="2">
    <source>
        <dbReference type="EMBL" id="ELT92504.1"/>
    </source>
</evidence>
<name>R7TFI1_CAPTE</name>
<reference evidence="4" key="3">
    <citation type="submission" date="2015-06" db="UniProtKB">
        <authorList>
            <consortium name="EnsemblMetazoa"/>
        </authorList>
    </citation>
    <scope>IDENTIFICATION</scope>
</reference>
<evidence type="ECO:0000313" key="4">
    <source>
        <dbReference type="EnsemblMetazoa" id="CapteP211349"/>
    </source>
</evidence>
<evidence type="ECO:0000313" key="5">
    <source>
        <dbReference type="Proteomes" id="UP000014760"/>
    </source>
</evidence>
<feature type="compositionally biased region" description="Polar residues" evidence="1">
    <location>
        <begin position="297"/>
        <end position="311"/>
    </location>
</feature>
<sequence length="424" mass="48306">MAGMKRGSTNSKERTTKHSKRRVLRGSCDVITKSWSTGLKAIFPSFHNHRQRPLPSTDLLKCQQAQNRVHERNQTSLPLDKRHEVPSDQDSFIRFPLLDPTREEIVLLDKIKKSGEYSAVISNLWQNEGTSEENSLPTKKERPKNRLPSIPRNVHLRQGRHYNSMDSVYFGRDLLVNRAGSLSDPIDNPERVSPPRMPSSVGHLMTKAREKVILPSKYGFHPRSNSPTYKILDGARYKLDSAFEDSSTIQAEMDNKGCAMPFEHVYNRIIKDEDDEEETIDDEVDQRQQKRIHTLEPTHQTRPSSSNQKFSLSVHLPPLDGSALPNSNEEPVQTPPPSSRQLTHFTQELANIKQVTTTKRKKSVIRKKKSQVATTQVEKSTRDDLGQNDKDDARSADFLNHVETAVQHIRFEDEQDCCASDADS</sequence>
<keyword evidence="5" id="KW-1185">Reference proteome</keyword>